<name>A0A9X8JIN2_9GAMM</name>
<keyword evidence="3" id="KW-1185">Reference proteome</keyword>
<keyword evidence="1" id="KW-1133">Transmembrane helix</keyword>
<comment type="caution">
    <text evidence="2">The sequence shown here is derived from an EMBL/GenBank/DDBJ whole genome shotgun (WGS) entry which is preliminary data.</text>
</comment>
<evidence type="ECO:0000256" key="1">
    <source>
        <dbReference type="SAM" id="Phobius"/>
    </source>
</evidence>
<keyword evidence="1" id="KW-0472">Membrane</keyword>
<reference evidence="2 3" key="1">
    <citation type="journal article" date="2018" name="Syst. Appl. Microbiol.">
        <title>Pectobacterium zantedeschiae sp. nov. a new species of a soft rot pathogen isolated from Calla lily (Zantedeschia spp.).</title>
        <authorList>
            <person name="Waleron M."/>
            <person name="Misztak A."/>
            <person name="Waleron M."/>
            <person name="Franczuk M."/>
            <person name="Jonca J."/>
            <person name="Wielgomas B."/>
            <person name="Mikicinski A."/>
            <person name="Popovic T."/>
            <person name="Waleron K."/>
        </authorList>
    </citation>
    <scope>NUCLEOTIDE SEQUENCE [LARGE SCALE GENOMIC DNA]</scope>
    <source>
        <strain evidence="2 3">9M</strain>
    </source>
</reference>
<feature type="transmembrane region" description="Helical" evidence="1">
    <location>
        <begin position="17"/>
        <end position="39"/>
    </location>
</feature>
<sequence length="81" mass="9089">MLVAKGVADGKRFSADANMVCMIMACMVRITAANARLFYSGNRKRERLFCFASSEIQPFLAKISLMTILKDECSTKKRNMS</sequence>
<dbReference type="Proteomes" id="UP001138460">
    <property type="component" value="Unassembled WGS sequence"/>
</dbReference>
<accession>A0A9X8JIN2</accession>
<organism evidence="2 3">
    <name type="scientific">Pectobacterium zantedeschiae</name>
    <dbReference type="NCBI Taxonomy" id="2034769"/>
    <lineage>
        <taxon>Bacteria</taxon>
        <taxon>Pseudomonadati</taxon>
        <taxon>Pseudomonadota</taxon>
        <taxon>Gammaproteobacteria</taxon>
        <taxon>Enterobacterales</taxon>
        <taxon>Pectobacteriaceae</taxon>
        <taxon>Pectobacterium</taxon>
    </lineage>
</organism>
<gene>
    <name evidence="2" type="ORF">CLR69_03665</name>
</gene>
<protein>
    <submittedName>
        <fullName evidence="2">Uncharacterized protein</fullName>
    </submittedName>
</protein>
<dbReference type="EMBL" id="NWTM01000001">
    <property type="protein sequence ID" value="RYC44151.1"/>
    <property type="molecule type" value="Genomic_DNA"/>
</dbReference>
<keyword evidence="1" id="KW-0812">Transmembrane</keyword>
<dbReference type="AlphaFoldDB" id="A0A9X8JIN2"/>
<evidence type="ECO:0000313" key="2">
    <source>
        <dbReference type="EMBL" id="RYC44151.1"/>
    </source>
</evidence>
<proteinExistence type="predicted"/>
<evidence type="ECO:0000313" key="3">
    <source>
        <dbReference type="Proteomes" id="UP001138460"/>
    </source>
</evidence>